<dbReference type="Pfam" id="PF26129">
    <property type="entry name" value="Vwde"/>
    <property type="match status" value="1"/>
</dbReference>
<dbReference type="Gene3D" id="2.60.120.260">
    <property type="entry name" value="Galactose-binding domain-like"/>
    <property type="match status" value="1"/>
</dbReference>
<dbReference type="Pfam" id="PF23106">
    <property type="entry name" value="EGF_Teneurin"/>
    <property type="match status" value="1"/>
</dbReference>
<dbReference type="Pfam" id="PF00094">
    <property type="entry name" value="VWD"/>
    <property type="match status" value="1"/>
</dbReference>
<evidence type="ECO:0000313" key="6">
    <source>
        <dbReference type="Proteomes" id="UP000683360"/>
    </source>
</evidence>
<dbReference type="PROSITE" id="PS01186">
    <property type="entry name" value="EGF_2"/>
    <property type="match status" value="1"/>
</dbReference>
<dbReference type="Proteomes" id="UP000683360">
    <property type="component" value="Unassembled WGS sequence"/>
</dbReference>
<dbReference type="PROSITE" id="PS51233">
    <property type="entry name" value="VWFD"/>
    <property type="match status" value="1"/>
</dbReference>
<evidence type="ECO:0000259" key="4">
    <source>
        <dbReference type="PROSITE" id="PS51233"/>
    </source>
</evidence>
<feature type="domain" description="VWFD" evidence="4">
    <location>
        <begin position="320"/>
        <end position="506"/>
    </location>
</feature>
<keyword evidence="6" id="KW-1185">Reference proteome</keyword>
<evidence type="ECO:0000313" key="5">
    <source>
        <dbReference type="EMBL" id="CAG2207705.1"/>
    </source>
</evidence>
<feature type="compositionally biased region" description="Polar residues" evidence="3">
    <location>
        <begin position="673"/>
        <end position="685"/>
    </location>
</feature>
<dbReference type="InterPro" id="IPR058727">
    <property type="entry name" value="Helical_Vwde"/>
</dbReference>
<accession>A0A8S3RM19</accession>
<sequence length="809" mass="91398">MDNCGFHHGRFAENTLRFILGHRHIDLLYQPPYHPDLNTCEVCFKVMKDYLRKHTIYARELTEMAICDGLGQVYASKSISIFRGCGTLPGRGERVTLNACQRGFLRCCENTFSVKVQNCNDFNVFFLTTIPACPGRYCTVGAPVPCPPGTASENGFKQCQPLTISFSVLPKVEAYIPTFERLSKHRQLAFRCQASMPPKYRRYVFDVTWLINDHEIVTKHKIPYNNLDTDGVLHREDWDSDPNGPKVLGFFIEKTTFIEKSGNEVTIKIRSTVPVACAKVHKATLCNIEIELFNLKDHFQSRPADCNDSISDEEIKMSKSTCSLDFDGTKWQDYHSFKLKTLSDQALRSSYKCSAKLIAKSGIDTLRHNYQLPEIYVHTIQRWEHATGFTNPWASNCAIMFRAATDLFVIYGCNNPTRWITRRLNCDKGNHYLEVIMPTGTRITVTVKPSWLNIAVYVSPSDWNQTDGLCGTYNGNSNDDLTDRNGKIVGRIEFVKSWRVPGSQSLFISRSRTEKMTNEVLYCSCYNKSVISDIHNDMKETADCTWKDSLPLCRPKNWKGNNCRNYGRTKREIADDFEFDVPLDIVKTLNGGTVGLNKKAVNACQSYFKRSTMYNLCSKITHSGDVDSETCVADIKMSGSTVFLSASLDSMKSACINEIRLNSSFWKPKPESKLQTTTERNIQNDTKTKSSATSTTSTTTMSLDIVAVEDISFFNIAESVFDNNCPNDCSESGICLEGRCECNDGFEGEDCSVDRQQEPEVFGSIEESFCDLSKRPCSFISVFGNGFYASGNVKCRIIEAQIELQLTDR</sequence>
<dbReference type="PANTHER" id="PTHR11339">
    <property type="entry name" value="EXTRACELLULAR MATRIX GLYCOPROTEIN RELATED"/>
    <property type="match status" value="1"/>
</dbReference>
<keyword evidence="2" id="KW-0325">Glycoprotein</keyword>
<organism evidence="5 6">
    <name type="scientific">Mytilus edulis</name>
    <name type="common">Blue mussel</name>
    <dbReference type="NCBI Taxonomy" id="6550"/>
    <lineage>
        <taxon>Eukaryota</taxon>
        <taxon>Metazoa</taxon>
        <taxon>Spiralia</taxon>
        <taxon>Lophotrochozoa</taxon>
        <taxon>Mollusca</taxon>
        <taxon>Bivalvia</taxon>
        <taxon>Autobranchia</taxon>
        <taxon>Pteriomorphia</taxon>
        <taxon>Mytilida</taxon>
        <taxon>Mytiloidea</taxon>
        <taxon>Mytilidae</taxon>
        <taxon>Mytilinae</taxon>
        <taxon>Mytilus</taxon>
    </lineage>
</organism>
<dbReference type="InterPro" id="IPR050780">
    <property type="entry name" value="Mucin_vWF_Thrombospondin_sf"/>
</dbReference>
<dbReference type="AlphaFoldDB" id="A0A8S3RM19"/>
<dbReference type="EMBL" id="CAJPWZ010001087">
    <property type="protein sequence ID" value="CAG2207705.1"/>
    <property type="molecule type" value="Genomic_DNA"/>
</dbReference>
<dbReference type="InterPro" id="IPR001846">
    <property type="entry name" value="VWF_type-D"/>
</dbReference>
<comment type="caution">
    <text evidence="5">The sequence shown here is derived from an EMBL/GenBank/DDBJ whole genome shotgun (WGS) entry which is preliminary data.</text>
</comment>
<dbReference type="PROSITE" id="PS00022">
    <property type="entry name" value="EGF_1"/>
    <property type="match status" value="1"/>
</dbReference>
<dbReference type="OrthoDB" id="10001041at2759"/>
<dbReference type="FunFam" id="2.10.25.10:FF:000001">
    <property type="entry name" value="Tenascin C"/>
    <property type="match status" value="1"/>
</dbReference>
<name>A0A8S3RM19_MYTED</name>
<protein>
    <recommendedName>
        <fullName evidence="4">VWFD domain-containing protein</fullName>
    </recommendedName>
</protein>
<dbReference type="Gene3D" id="3.30.420.10">
    <property type="entry name" value="Ribonuclease H-like superfamily/Ribonuclease H"/>
    <property type="match status" value="1"/>
</dbReference>
<reference evidence="5" key="1">
    <citation type="submission" date="2021-03" db="EMBL/GenBank/DDBJ databases">
        <authorList>
            <person name="Bekaert M."/>
        </authorList>
    </citation>
    <scope>NUCLEOTIDE SEQUENCE</scope>
</reference>
<evidence type="ECO:0000256" key="3">
    <source>
        <dbReference type="SAM" id="MobiDB-lite"/>
    </source>
</evidence>
<dbReference type="InterPro" id="IPR036397">
    <property type="entry name" value="RNaseH_sf"/>
</dbReference>
<feature type="region of interest" description="Disordered" evidence="3">
    <location>
        <begin position="670"/>
        <end position="694"/>
    </location>
</feature>
<dbReference type="InterPro" id="IPR000742">
    <property type="entry name" value="EGF"/>
</dbReference>
<gene>
    <name evidence="5" type="ORF">MEDL_21960</name>
</gene>
<dbReference type="GO" id="GO:0003676">
    <property type="term" value="F:nucleic acid binding"/>
    <property type="evidence" value="ECO:0007669"/>
    <property type="project" value="InterPro"/>
</dbReference>
<evidence type="ECO:0000256" key="2">
    <source>
        <dbReference type="ARBA" id="ARBA00023180"/>
    </source>
</evidence>
<proteinExistence type="predicted"/>
<evidence type="ECO:0000256" key="1">
    <source>
        <dbReference type="ARBA" id="ARBA00023157"/>
    </source>
</evidence>
<keyword evidence="1" id="KW-1015">Disulfide bond</keyword>